<dbReference type="Pfam" id="PF00293">
    <property type="entry name" value="NUDIX"/>
    <property type="match status" value="1"/>
</dbReference>
<evidence type="ECO:0000256" key="1">
    <source>
        <dbReference type="ARBA" id="ARBA00005582"/>
    </source>
</evidence>
<dbReference type="PANTHER" id="PTHR13994:SF13">
    <property type="entry name" value="FI03680P"/>
    <property type="match status" value="1"/>
</dbReference>
<name>A0ABQ7GTC3_DUNSA</name>
<dbReference type="Pfam" id="PF18290">
    <property type="entry name" value="Nudix_hydro"/>
    <property type="match status" value="1"/>
</dbReference>
<dbReference type="Gene3D" id="3.90.79.10">
    <property type="entry name" value="Nucleoside Triphosphate Pyrophosphohydrolase"/>
    <property type="match status" value="1"/>
</dbReference>
<dbReference type="InterPro" id="IPR015797">
    <property type="entry name" value="NUDIX_hydrolase-like_dom_sf"/>
</dbReference>
<gene>
    <name evidence="6" type="ORF">DUNSADRAFT_3808</name>
</gene>
<dbReference type="PANTHER" id="PTHR13994">
    <property type="entry name" value="NUDIX HYDROLASE RELATED"/>
    <property type="match status" value="1"/>
</dbReference>
<dbReference type="InterPro" id="IPR040618">
    <property type="entry name" value="Pre-Nudix"/>
</dbReference>
<feature type="domain" description="Nudix hydrolase" evidence="5">
    <location>
        <begin position="136"/>
        <end position="268"/>
    </location>
</feature>
<evidence type="ECO:0000256" key="3">
    <source>
        <dbReference type="RuleBase" id="RU003476"/>
    </source>
</evidence>
<sequence>MHRCLRASLHTFVRHPLHRKLVPTPPPTNKASKAASTAPQPELMLEYANDAYGGVVIDTRSLPSDVQHFKAALKDSLQAWQQDGKRGIWLKVPLLLATHVPPAVELGFRPHHAEPEYFMLVNWVASGASTIPPNASHQVGIGACVINEHRQILMVQERNGPLKGKGVWKIPTGLVDAGEDLHTAAEREVQEETGIRTAFDSVLAVRQAHGFGAGKSDLFFMVGLIPEPGQSEVKPCERELEACKWMPLEEYADQPFQRGVALYDKIRERCVAYAEGRYRGWRAEKLDGSWRPDRVRQDLLLFGDLDQAKL</sequence>
<evidence type="ECO:0000313" key="7">
    <source>
        <dbReference type="Proteomes" id="UP000815325"/>
    </source>
</evidence>
<dbReference type="InterPro" id="IPR020476">
    <property type="entry name" value="Nudix_hydrolase"/>
</dbReference>
<comment type="similarity">
    <text evidence="1 3">Belongs to the Nudix hydrolase family.</text>
</comment>
<organism evidence="6 7">
    <name type="scientific">Dunaliella salina</name>
    <name type="common">Green alga</name>
    <name type="synonym">Protococcus salinus</name>
    <dbReference type="NCBI Taxonomy" id="3046"/>
    <lineage>
        <taxon>Eukaryota</taxon>
        <taxon>Viridiplantae</taxon>
        <taxon>Chlorophyta</taxon>
        <taxon>core chlorophytes</taxon>
        <taxon>Chlorophyceae</taxon>
        <taxon>CS clade</taxon>
        <taxon>Chlamydomonadales</taxon>
        <taxon>Dunaliellaceae</taxon>
        <taxon>Dunaliella</taxon>
    </lineage>
</organism>
<evidence type="ECO:0000259" key="5">
    <source>
        <dbReference type="PROSITE" id="PS51462"/>
    </source>
</evidence>
<evidence type="ECO:0000256" key="2">
    <source>
        <dbReference type="ARBA" id="ARBA00022801"/>
    </source>
</evidence>
<dbReference type="InterPro" id="IPR020084">
    <property type="entry name" value="NUDIX_hydrolase_CS"/>
</dbReference>
<evidence type="ECO:0000256" key="4">
    <source>
        <dbReference type="SAM" id="MobiDB-lite"/>
    </source>
</evidence>
<evidence type="ECO:0000313" key="6">
    <source>
        <dbReference type="EMBL" id="KAF5837845.1"/>
    </source>
</evidence>
<dbReference type="PROSITE" id="PS51462">
    <property type="entry name" value="NUDIX"/>
    <property type="match status" value="1"/>
</dbReference>
<dbReference type="Gene3D" id="3.40.630.30">
    <property type="match status" value="1"/>
</dbReference>
<dbReference type="PRINTS" id="PR00502">
    <property type="entry name" value="NUDIXFAMILY"/>
</dbReference>
<feature type="compositionally biased region" description="Polar residues" evidence="4">
    <location>
        <begin position="29"/>
        <end position="39"/>
    </location>
</feature>
<comment type="caution">
    <text evidence="6">The sequence shown here is derived from an EMBL/GenBank/DDBJ whole genome shotgun (WGS) entry which is preliminary data.</text>
</comment>
<accession>A0ABQ7GTC3</accession>
<dbReference type="InterPro" id="IPR000086">
    <property type="entry name" value="NUDIX_hydrolase_dom"/>
</dbReference>
<reference evidence="6" key="1">
    <citation type="submission" date="2017-08" db="EMBL/GenBank/DDBJ databases">
        <authorList>
            <person name="Polle J.E."/>
            <person name="Barry K."/>
            <person name="Cushman J."/>
            <person name="Schmutz J."/>
            <person name="Tran D."/>
            <person name="Hathwaick L.T."/>
            <person name="Yim W.C."/>
            <person name="Jenkins J."/>
            <person name="Mckie-Krisberg Z.M."/>
            <person name="Prochnik S."/>
            <person name="Lindquist E."/>
            <person name="Dockter R.B."/>
            <person name="Adam C."/>
            <person name="Molina H."/>
            <person name="Bunkerborg J."/>
            <person name="Jin E."/>
            <person name="Buchheim M."/>
            <person name="Magnuson J."/>
        </authorList>
    </citation>
    <scope>NUCLEOTIDE SEQUENCE</scope>
    <source>
        <strain evidence="6">CCAP 19/18</strain>
    </source>
</reference>
<dbReference type="EMBL" id="MU069601">
    <property type="protein sequence ID" value="KAF5837845.1"/>
    <property type="molecule type" value="Genomic_DNA"/>
</dbReference>
<dbReference type="PROSITE" id="PS00893">
    <property type="entry name" value="NUDIX_BOX"/>
    <property type="match status" value="1"/>
</dbReference>
<dbReference type="SUPFAM" id="SSF55811">
    <property type="entry name" value="Nudix"/>
    <property type="match status" value="1"/>
</dbReference>
<proteinExistence type="inferred from homology"/>
<dbReference type="Proteomes" id="UP000815325">
    <property type="component" value="Unassembled WGS sequence"/>
</dbReference>
<feature type="region of interest" description="Disordered" evidence="4">
    <location>
        <begin position="19"/>
        <end position="39"/>
    </location>
</feature>
<keyword evidence="7" id="KW-1185">Reference proteome</keyword>
<keyword evidence="2 3" id="KW-0378">Hydrolase</keyword>
<dbReference type="CDD" id="cd04670">
    <property type="entry name" value="NUDIX_ASFGF2_Nudt6"/>
    <property type="match status" value="1"/>
</dbReference>
<protein>
    <submittedName>
        <fullName evidence="6">NUDIX hydrolase domain-like protein</fullName>
    </submittedName>
</protein>
<dbReference type="PRINTS" id="PR01356">
    <property type="entry name" value="GFGPROTEIN"/>
</dbReference>
<dbReference type="InterPro" id="IPR003293">
    <property type="entry name" value="Nudix_hydrolase6-like"/>
</dbReference>